<dbReference type="PANTHER" id="PTHR46989">
    <property type="entry name" value="USP DOMAIN-CONTAINING PROTEIN"/>
    <property type="match status" value="1"/>
</dbReference>
<feature type="region of interest" description="Disordered" evidence="1">
    <location>
        <begin position="160"/>
        <end position="180"/>
    </location>
</feature>
<dbReference type="OrthoDB" id="843225at2759"/>
<dbReference type="InterPro" id="IPR014729">
    <property type="entry name" value="Rossmann-like_a/b/a_fold"/>
</dbReference>
<dbReference type="EMBL" id="RQTK01000219">
    <property type="protein sequence ID" value="RUS84080.1"/>
    <property type="molecule type" value="Genomic_DNA"/>
</dbReference>
<dbReference type="PANTHER" id="PTHR46989:SF3">
    <property type="entry name" value="USPA DOMAIN-CONTAINING PROTEIN"/>
    <property type="match status" value="1"/>
</dbReference>
<reference evidence="3 4" key="1">
    <citation type="submission" date="2019-01" db="EMBL/GenBank/DDBJ databases">
        <title>A draft genome assembly of the solar-powered sea slug Elysia chlorotica.</title>
        <authorList>
            <person name="Cai H."/>
            <person name="Li Q."/>
            <person name="Fang X."/>
            <person name="Li J."/>
            <person name="Curtis N.E."/>
            <person name="Altenburger A."/>
            <person name="Shibata T."/>
            <person name="Feng M."/>
            <person name="Maeda T."/>
            <person name="Schwartz J.A."/>
            <person name="Shigenobu S."/>
            <person name="Lundholm N."/>
            <person name="Nishiyama T."/>
            <person name="Yang H."/>
            <person name="Hasebe M."/>
            <person name="Li S."/>
            <person name="Pierce S.K."/>
            <person name="Wang J."/>
        </authorList>
    </citation>
    <scope>NUCLEOTIDE SEQUENCE [LARGE SCALE GENOMIC DNA]</scope>
    <source>
        <strain evidence="3">EC2010</strain>
        <tissue evidence="3">Whole organism of an adult</tissue>
    </source>
</reference>
<dbReference type="InterPro" id="IPR006016">
    <property type="entry name" value="UspA"/>
</dbReference>
<evidence type="ECO:0000313" key="4">
    <source>
        <dbReference type="Proteomes" id="UP000271974"/>
    </source>
</evidence>
<keyword evidence="4" id="KW-1185">Reference proteome</keyword>
<organism evidence="3 4">
    <name type="scientific">Elysia chlorotica</name>
    <name type="common">Eastern emerald elysia</name>
    <name type="synonym">Sea slug</name>
    <dbReference type="NCBI Taxonomy" id="188477"/>
    <lineage>
        <taxon>Eukaryota</taxon>
        <taxon>Metazoa</taxon>
        <taxon>Spiralia</taxon>
        <taxon>Lophotrochozoa</taxon>
        <taxon>Mollusca</taxon>
        <taxon>Gastropoda</taxon>
        <taxon>Heterobranchia</taxon>
        <taxon>Euthyneura</taxon>
        <taxon>Panpulmonata</taxon>
        <taxon>Sacoglossa</taxon>
        <taxon>Placobranchoidea</taxon>
        <taxon>Plakobranchidae</taxon>
        <taxon>Elysia</taxon>
    </lineage>
</organism>
<evidence type="ECO:0000256" key="1">
    <source>
        <dbReference type="SAM" id="MobiDB-lite"/>
    </source>
</evidence>
<dbReference type="InterPro" id="IPR006015">
    <property type="entry name" value="Universal_stress_UspA"/>
</dbReference>
<dbReference type="Pfam" id="PF00582">
    <property type="entry name" value="Usp"/>
    <property type="match status" value="1"/>
</dbReference>
<evidence type="ECO:0000259" key="2">
    <source>
        <dbReference type="Pfam" id="PF00582"/>
    </source>
</evidence>
<dbReference type="AlphaFoldDB" id="A0A3S1BHX8"/>
<feature type="compositionally biased region" description="Basic residues" evidence="1">
    <location>
        <begin position="160"/>
        <end position="170"/>
    </location>
</feature>
<dbReference type="Proteomes" id="UP000271974">
    <property type="component" value="Unassembled WGS sequence"/>
</dbReference>
<accession>A0A3S1BHX8</accession>
<comment type="caution">
    <text evidence="3">The sequence shown here is derived from an EMBL/GenBank/DDBJ whole genome shotgun (WGS) entry which is preliminary data.</text>
</comment>
<feature type="domain" description="UspA" evidence="2">
    <location>
        <begin position="11"/>
        <end position="158"/>
    </location>
</feature>
<proteinExistence type="predicted"/>
<name>A0A3S1BHX8_ELYCH</name>
<evidence type="ECO:0000313" key="3">
    <source>
        <dbReference type="EMBL" id="RUS84080.1"/>
    </source>
</evidence>
<dbReference type="CDD" id="cd23659">
    <property type="entry name" value="USP_At3g01520-like"/>
    <property type="match status" value="1"/>
</dbReference>
<sequence length="180" mass="20508">MAASETVRVARRVLIGMDGSLNANDAFSWYMKHVHQENDFIIIAYCPDISVGLLTSFERMVQTNMPLLTHDDLAGERERVDEVQRLLEQKLTQHQLTGCVQRLTSSNAGHALVKEAEREKVSMIVIGCRGHGTLRRTVLGSVSTYILHHSHVPVLIYPHHHHHHHHHKQQQHQPEGEKHA</sequence>
<protein>
    <recommendedName>
        <fullName evidence="2">UspA domain-containing protein</fullName>
    </recommendedName>
</protein>
<dbReference type="Gene3D" id="3.40.50.620">
    <property type="entry name" value="HUPs"/>
    <property type="match status" value="1"/>
</dbReference>
<dbReference type="SUPFAM" id="SSF52402">
    <property type="entry name" value="Adenine nucleotide alpha hydrolases-like"/>
    <property type="match status" value="1"/>
</dbReference>
<dbReference type="PRINTS" id="PR01438">
    <property type="entry name" value="UNVRSLSTRESS"/>
</dbReference>
<gene>
    <name evidence="3" type="ORF">EGW08_008192</name>
</gene>